<accession>A0A6P4AHY1</accession>
<dbReference type="PROSITE" id="PS51485">
    <property type="entry name" value="PHYTOCYANIN"/>
    <property type="match status" value="1"/>
</dbReference>
<dbReference type="KEGG" id="zju:107420866"/>
<sequence length="144" mass="15785">MGLSCGGKGFLPLLLAATLLAVGQARTLVVGGSEGWRFGVNYTGWAIQNAPFYINDKLVFKYDPPSESGYAYTVYSLPYLGNYVSCDFRRAKLLANETQGGGEGFEVVLSRWRAYYFASDGGDGYHCKDGPMKFIVVPAPRRDD</sequence>
<feature type="chain" id="PRO_5028371859" evidence="1">
    <location>
        <begin position="26"/>
        <end position="144"/>
    </location>
</feature>
<dbReference type="GO" id="GO:0009055">
    <property type="term" value="F:electron transfer activity"/>
    <property type="evidence" value="ECO:0007669"/>
    <property type="project" value="InterPro"/>
</dbReference>
<dbReference type="AlphaFoldDB" id="A0A6P4AHY1"/>
<evidence type="ECO:0000313" key="4">
    <source>
        <dbReference type="RefSeq" id="XP_015885415.1"/>
    </source>
</evidence>
<evidence type="ECO:0000256" key="1">
    <source>
        <dbReference type="SAM" id="SignalP"/>
    </source>
</evidence>
<keyword evidence="1" id="KW-0732">Signal</keyword>
<dbReference type="Proteomes" id="UP001652623">
    <property type="component" value="Chromosome 5"/>
</dbReference>
<protein>
    <submittedName>
        <fullName evidence="4">Uncharacterized protein LOC107420866</fullName>
    </submittedName>
</protein>
<dbReference type="PANTHER" id="PTHR34052:SF2">
    <property type="entry name" value="PLASTOCYANIN-LIKE DOMAIN PROTEIN"/>
    <property type="match status" value="1"/>
</dbReference>
<dbReference type="InterPro" id="IPR008972">
    <property type="entry name" value="Cupredoxin"/>
</dbReference>
<dbReference type="InParanoid" id="A0A6P4AHY1"/>
<keyword evidence="3" id="KW-1185">Reference proteome</keyword>
<dbReference type="RefSeq" id="XP_015885415.1">
    <property type="nucleotide sequence ID" value="XM_016029929.4"/>
</dbReference>
<proteinExistence type="predicted"/>
<name>A0A6P4AHY1_ZIZJJ</name>
<dbReference type="SUPFAM" id="SSF49503">
    <property type="entry name" value="Cupredoxins"/>
    <property type="match status" value="1"/>
</dbReference>
<dbReference type="InterPro" id="IPR003245">
    <property type="entry name" value="Phytocyanin_dom"/>
</dbReference>
<feature type="domain" description="Phytocyanin" evidence="2">
    <location>
        <begin position="26"/>
        <end position="140"/>
    </location>
</feature>
<gene>
    <name evidence="4" type="primary">LOC107420866</name>
</gene>
<reference evidence="4" key="1">
    <citation type="submission" date="2025-08" db="UniProtKB">
        <authorList>
            <consortium name="RefSeq"/>
        </authorList>
    </citation>
    <scope>IDENTIFICATION</scope>
    <source>
        <tissue evidence="4">Seedling</tissue>
    </source>
</reference>
<evidence type="ECO:0000313" key="3">
    <source>
        <dbReference type="Proteomes" id="UP001652623"/>
    </source>
</evidence>
<dbReference type="Gene3D" id="2.60.40.420">
    <property type="entry name" value="Cupredoxins - blue copper proteins"/>
    <property type="match status" value="1"/>
</dbReference>
<organism evidence="3 4">
    <name type="scientific">Ziziphus jujuba</name>
    <name type="common">Chinese jujube</name>
    <name type="synonym">Ziziphus sativa</name>
    <dbReference type="NCBI Taxonomy" id="326968"/>
    <lineage>
        <taxon>Eukaryota</taxon>
        <taxon>Viridiplantae</taxon>
        <taxon>Streptophyta</taxon>
        <taxon>Embryophyta</taxon>
        <taxon>Tracheophyta</taxon>
        <taxon>Spermatophyta</taxon>
        <taxon>Magnoliopsida</taxon>
        <taxon>eudicotyledons</taxon>
        <taxon>Gunneridae</taxon>
        <taxon>Pentapetalae</taxon>
        <taxon>rosids</taxon>
        <taxon>fabids</taxon>
        <taxon>Rosales</taxon>
        <taxon>Rhamnaceae</taxon>
        <taxon>Paliureae</taxon>
        <taxon>Ziziphus</taxon>
    </lineage>
</organism>
<evidence type="ECO:0000259" key="2">
    <source>
        <dbReference type="PROSITE" id="PS51485"/>
    </source>
</evidence>
<dbReference type="PANTHER" id="PTHR34052">
    <property type="entry name" value="GLYCINE-RICH PROTEIN-LIKE"/>
    <property type="match status" value="1"/>
</dbReference>
<feature type="signal peptide" evidence="1">
    <location>
        <begin position="1"/>
        <end position="25"/>
    </location>
</feature>
<dbReference type="GeneID" id="107420866"/>